<organism evidence="4 5">
    <name type="scientific">Albula glossodonta</name>
    <name type="common">roundjaw bonefish</name>
    <dbReference type="NCBI Taxonomy" id="121402"/>
    <lineage>
        <taxon>Eukaryota</taxon>
        <taxon>Metazoa</taxon>
        <taxon>Chordata</taxon>
        <taxon>Craniata</taxon>
        <taxon>Vertebrata</taxon>
        <taxon>Euteleostomi</taxon>
        <taxon>Actinopterygii</taxon>
        <taxon>Neopterygii</taxon>
        <taxon>Teleostei</taxon>
        <taxon>Albuliformes</taxon>
        <taxon>Albulidae</taxon>
        <taxon>Albula</taxon>
    </lineage>
</organism>
<dbReference type="GO" id="GO:0038085">
    <property type="term" value="F:vascular endothelial growth factor binding"/>
    <property type="evidence" value="ECO:0007669"/>
    <property type="project" value="TreeGrafter"/>
</dbReference>
<name>A0A8T2NDQ9_9TELE</name>
<dbReference type="Gene3D" id="2.60.120.260">
    <property type="entry name" value="Galactose-binding domain-like"/>
    <property type="match status" value="1"/>
</dbReference>
<evidence type="ECO:0000313" key="4">
    <source>
        <dbReference type="EMBL" id="KAG9337450.1"/>
    </source>
</evidence>
<dbReference type="AlphaFoldDB" id="A0A8T2NDQ9"/>
<feature type="domain" description="F5/8 type C" evidence="3">
    <location>
        <begin position="82"/>
        <end position="143"/>
    </location>
</feature>
<dbReference type="SUPFAM" id="SSF49785">
    <property type="entry name" value="Galactose-binding domain-like"/>
    <property type="match status" value="1"/>
</dbReference>
<dbReference type="PROSITE" id="PS50022">
    <property type="entry name" value="FA58C_3"/>
    <property type="match status" value="1"/>
</dbReference>
<dbReference type="GO" id="GO:0002040">
    <property type="term" value="P:sprouting angiogenesis"/>
    <property type="evidence" value="ECO:0007669"/>
    <property type="project" value="TreeGrafter"/>
</dbReference>
<protein>
    <recommendedName>
        <fullName evidence="3">F5/8 type C domain-containing protein</fullName>
    </recommendedName>
</protein>
<dbReference type="GO" id="GO:0048010">
    <property type="term" value="P:vascular endothelial growth factor receptor signaling pathway"/>
    <property type="evidence" value="ECO:0007669"/>
    <property type="project" value="TreeGrafter"/>
</dbReference>
<dbReference type="InterPro" id="IPR050633">
    <property type="entry name" value="Neuropilin_MCO_CoagFactor"/>
</dbReference>
<dbReference type="GO" id="GO:0010595">
    <property type="term" value="P:positive regulation of endothelial cell migration"/>
    <property type="evidence" value="ECO:0007669"/>
    <property type="project" value="TreeGrafter"/>
</dbReference>
<evidence type="ECO:0000256" key="2">
    <source>
        <dbReference type="SAM" id="MobiDB-lite"/>
    </source>
</evidence>
<dbReference type="GO" id="GO:0007411">
    <property type="term" value="P:axon guidance"/>
    <property type="evidence" value="ECO:0007669"/>
    <property type="project" value="TreeGrafter"/>
</dbReference>
<dbReference type="PANTHER" id="PTHR46806">
    <property type="entry name" value="F5/8 TYPE C DOMAIN-CONTAINING PROTEIN"/>
    <property type="match status" value="1"/>
</dbReference>
<dbReference type="InterPro" id="IPR008979">
    <property type="entry name" value="Galactose-bd-like_sf"/>
</dbReference>
<dbReference type="GO" id="GO:0030424">
    <property type="term" value="C:axon"/>
    <property type="evidence" value="ECO:0007669"/>
    <property type="project" value="TreeGrafter"/>
</dbReference>
<dbReference type="OrthoDB" id="6155811at2759"/>
<dbReference type="GO" id="GO:0017154">
    <property type="term" value="F:semaphorin receptor activity"/>
    <property type="evidence" value="ECO:0007669"/>
    <property type="project" value="TreeGrafter"/>
</dbReference>
<feature type="region of interest" description="Disordered" evidence="2">
    <location>
        <begin position="37"/>
        <end position="79"/>
    </location>
</feature>
<dbReference type="GO" id="GO:0001570">
    <property type="term" value="P:vasculogenesis"/>
    <property type="evidence" value="ECO:0007669"/>
    <property type="project" value="TreeGrafter"/>
</dbReference>
<evidence type="ECO:0000313" key="5">
    <source>
        <dbReference type="Proteomes" id="UP000824540"/>
    </source>
</evidence>
<dbReference type="GO" id="GO:0051491">
    <property type="term" value="P:positive regulation of filopodium assembly"/>
    <property type="evidence" value="ECO:0007669"/>
    <property type="project" value="TreeGrafter"/>
</dbReference>
<feature type="compositionally biased region" description="Basic and acidic residues" evidence="2">
    <location>
        <begin position="56"/>
        <end position="79"/>
    </location>
</feature>
<dbReference type="GO" id="GO:0001755">
    <property type="term" value="P:neural crest cell migration"/>
    <property type="evidence" value="ECO:0007669"/>
    <property type="project" value="TreeGrafter"/>
</dbReference>
<dbReference type="GO" id="GO:0030947">
    <property type="term" value="P:regulation of vascular endothelial growth factor receptor signaling pathway"/>
    <property type="evidence" value="ECO:0007669"/>
    <property type="project" value="TreeGrafter"/>
</dbReference>
<comment type="caution">
    <text evidence="4">The sequence shown here is derived from an EMBL/GenBank/DDBJ whole genome shotgun (WGS) entry which is preliminary data.</text>
</comment>
<dbReference type="EMBL" id="JAFBMS010000088">
    <property type="protein sequence ID" value="KAG9337450.1"/>
    <property type="molecule type" value="Genomic_DNA"/>
</dbReference>
<dbReference type="InterPro" id="IPR000421">
    <property type="entry name" value="FA58C"/>
</dbReference>
<accession>A0A8T2NDQ9</accession>
<dbReference type="PANTHER" id="PTHR46806:SF4">
    <property type="entry name" value="NEUROPILIN-1"/>
    <property type="match status" value="1"/>
</dbReference>
<evidence type="ECO:0000256" key="1">
    <source>
        <dbReference type="ARBA" id="ARBA00023157"/>
    </source>
</evidence>
<dbReference type="GO" id="GO:0005886">
    <property type="term" value="C:plasma membrane"/>
    <property type="evidence" value="ECO:0007669"/>
    <property type="project" value="TreeGrafter"/>
</dbReference>
<feature type="compositionally biased region" description="Pro residues" evidence="2">
    <location>
        <begin position="39"/>
        <end position="53"/>
    </location>
</feature>
<keyword evidence="1" id="KW-1015">Disulfide bond</keyword>
<dbReference type="GO" id="GO:0005021">
    <property type="term" value="F:vascular endothelial growth factor receptor activity"/>
    <property type="evidence" value="ECO:0007669"/>
    <property type="project" value="TreeGrafter"/>
</dbReference>
<proteinExistence type="predicted"/>
<dbReference type="Proteomes" id="UP000824540">
    <property type="component" value="Unassembled WGS sequence"/>
</dbReference>
<gene>
    <name evidence="4" type="ORF">JZ751_028742</name>
</gene>
<reference evidence="4" key="1">
    <citation type="thesis" date="2021" institute="BYU ScholarsArchive" country="Provo, UT, USA">
        <title>Applications of and Algorithms for Genome Assembly and Genomic Analyses with an Emphasis on Marine Teleosts.</title>
        <authorList>
            <person name="Pickett B.D."/>
        </authorList>
    </citation>
    <scope>NUCLEOTIDE SEQUENCE</scope>
    <source>
        <strain evidence="4">HI-2016</strain>
    </source>
</reference>
<dbReference type="GO" id="GO:0005925">
    <property type="term" value="C:focal adhesion"/>
    <property type="evidence" value="ECO:0007669"/>
    <property type="project" value="TreeGrafter"/>
</dbReference>
<evidence type="ECO:0000259" key="3">
    <source>
        <dbReference type="PROSITE" id="PS50022"/>
    </source>
</evidence>
<dbReference type="GO" id="GO:0009611">
    <property type="term" value="P:response to wounding"/>
    <property type="evidence" value="ECO:0007669"/>
    <property type="project" value="TreeGrafter"/>
</dbReference>
<sequence>MVYPSVVLHQIRISWRWHPAPPCMRHTCLLPWVGGPSSRPAPHPPPPLNPPHPSPHHHDYVPDTLCQHKKDNKPQRTQHFDCKEPLGMESGEIASDQIVASSQYNPNWSPERSRLNYYENGWTPSYDTNKEWIQVGATDLDSN</sequence>
<keyword evidence="5" id="KW-1185">Reference proteome</keyword>